<proteinExistence type="predicted"/>
<protein>
    <submittedName>
        <fullName evidence="1">Uncharacterized protein</fullName>
    </submittedName>
</protein>
<accession>A0A918NBU8</accession>
<evidence type="ECO:0000313" key="2">
    <source>
        <dbReference type="Proteomes" id="UP000645555"/>
    </source>
</evidence>
<evidence type="ECO:0000313" key="1">
    <source>
        <dbReference type="EMBL" id="GGX56465.1"/>
    </source>
</evidence>
<gene>
    <name evidence="1" type="ORF">GCM10010515_24840</name>
</gene>
<dbReference type="AlphaFoldDB" id="A0A918NBU8"/>
<name>A0A918NBU8_9ACTN</name>
<sequence>MAAVACSTTKPYWQIRSRRSFRAVAAVSALPQATLLRSSGMAVAEPVESRISLQETRPIAVSGVIVAIPVEGS</sequence>
<dbReference type="Proteomes" id="UP000645555">
    <property type="component" value="Unassembled WGS sequence"/>
</dbReference>
<keyword evidence="2" id="KW-1185">Reference proteome</keyword>
<organism evidence="1 2">
    <name type="scientific">Streptomyces fructofermentans</name>
    <dbReference type="NCBI Taxonomy" id="152141"/>
    <lineage>
        <taxon>Bacteria</taxon>
        <taxon>Bacillati</taxon>
        <taxon>Actinomycetota</taxon>
        <taxon>Actinomycetes</taxon>
        <taxon>Kitasatosporales</taxon>
        <taxon>Streptomycetaceae</taxon>
        <taxon>Streptomyces</taxon>
    </lineage>
</organism>
<reference evidence="1" key="1">
    <citation type="journal article" date="2014" name="Int. J. Syst. Evol. Microbiol.">
        <title>Complete genome sequence of Corynebacterium casei LMG S-19264T (=DSM 44701T), isolated from a smear-ripened cheese.</title>
        <authorList>
            <consortium name="US DOE Joint Genome Institute (JGI-PGF)"/>
            <person name="Walter F."/>
            <person name="Albersmeier A."/>
            <person name="Kalinowski J."/>
            <person name="Ruckert C."/>
        </authorList>
    </citation>
    <scope>NUCLEOTIDE SEQUENCE</scope>
    <source>
        <strain evidence="1">JCM 4956</strain>
    </source>
</reference>
<comment type="caution">
    <text evidence="1">The sequence shown here is derived from an EMBL/GenBank/DDBJ whole genome shotgun (WGS) entry which is preliminary data.</text>
</comment>
<reference evidence="1" key="2">
    <citation type="submission" date="2020-09" db="EMBL/GenBank/DDBJ databases">
        <authorList>
            <person name="Sun Q."/>
            <person name="Ohkuma M."/>
        </authorList>
    </citation>
    <scope>NUCLEOTIDE SEQUENCE</scope>
    <source>
        <strain evidence="1">JCM 4956</strain>
    </source>
</reference>
<dbReference type="EMBL" id="BMWD01000007">
    <property type="protein sequence ID" value="GGX56465.1"/>
    <property type="molecule type" value="Genomic_DNA"/>
</dbReference>